<evidence type="ECO:0008006" key="3">
    <source>
        <dbReference type="Google" id="ProtNLM"/>
    </source>
</evidence>
<dbReference type="Pfam" id="PF21980">
    <property type="entry name" value="MksE"/>
    <property type="match status" value="1"/>
</dbReference>
<reference evidence="1 2" key="1">
    <citation type="submission" date="2013-07" db="EMBL/GenBank/DDBJ databases">
        <title>Comparative Genomic and Metabolomic Analysis of Twelve Strains of Pseudoalteromonas luteoviolacea.</title>
        <authorList>
            <person name="Vynne N.G."/>
            <person name="Mansson M."/>
            <person name="Gram L."/>
        </authorList>
    </citation>
    <scope>NUCLEOTIDE SEQUENCE [LARGE SCALE GENOMIC DNA]</scope>
    <source>
        <strain evidence="1 2">DSM 6061</strain>
    </source>
</reference>
<dbReference type="PATRIC" id="fig|1365250.3.peg.1064"/>
<comment type="caution">
    <text evidence="1">The sequence shown here is derived from an EMBL/GenBank/DDBJ whole genome shotgun (WGS) entry which is preliminary data.</text>
</comment>
<dbReference type="Proteomes" id="UP000076643">
    <property type="component" value="Unassembled WGS sequence"/>
</dbReference>
<name>A0A166YHQ0_9GAMM</name>
<gene>
    <name evidence="1" type="ORF">N475_09945</name>
</gene>
<protein>
    <recommendedName>
        <fullName evidence="3">DUF4194 domain-containing protein</fullName>
    </recommendedName>
</protein>
<dbReference type="InterPro" id="IPR053841">
    <property type="entry name" value="MksE"/>
</dbReference>
<organism evidence="1 2">
    <name type="scientific">Pseudoalteromonas luteoviolacea DSM 6061</name>
    <dbReference type="NCBI Taxonomy" id="1365250"/>
    <lineage>
        <taxon>Bacteria</taxon>
        <taxon>Pseudomonadati</taxon>
        <taxon>Pseudomonadota</taxon>
        <taxon>Gammaproteobacteria</taxon>
        <taxon>Alteromonadales</taxon>
        <taxon>Pseudoalteromonadaceae</taxon>
        <taxon>Pseudoalteromonas</taxon>
    </lineage>
</organism>
<proteinExistence type="predicted"/>
<dbReference type="EMBL" id="AUYB01000082">
    <property type="protein sequence ID" value="KZN42642.1"/>
    <property type="molecule type" value="Genomic_DNA"/>
</dbReference>
<dbReference type="RefSeq" id="WP_063364781.1">
    <property type="nucleotide sequence ID" value="NZ_AQHB01000014.1"/>
</dbReference>
<evidence type="ECO:0000313" key="1">
    <source>
        <dbReference type="EMBL" id="KZN42642.1"/>
    </source>
</evidence>
<dbReference type="AlphaFoldDB" id="A0A166YHQ0"/>
<sequence>MSMDRNTFLEVDEKLSQTIYRAFYTGSVINRKEYMTSQAQFVESKIYLEIRQHENHYIQLYRHLGYELIHDEEGEFFSIKLIAESGSEDTVFDETSLKIIAILTLICRIMTQRGQPLEFLGEPVQGITGNDVAALADEETTSAIFKALKLKTPIDALEFIKKRGFAFRISQSRYVLSKGAMTMIDTLIEREKELSSSVN</sequence>
<evidence type="ECO:0000313" key="2">
    <source>
        <dbReference type="Proteomes" id="UP000076643"/>
    </source>
</evidence>
<accession>A0A166YHQ0</accession>
<keyword evidence="2" id="KW-1185">Reference proteome</keyword>